<dbReference type="Proteomes" id="UP001240697">
    <property type="component" value="Chromosome"/>
</dbReference>
<sequence>MVEILVTAGSCPTRLRSRTLKADLEEVANATLFLTSYVTEAALPVDDGLSAMLVTAL</sequence>
<keyword evidence="2" id="KW-1185">Reference proteome</keyword>
<name>A0ABY8SUV2_9BURK</name>
<organism evidence="1 2">
    <name type="scientific">Comamonas resistens</name>
    <dbReference type="NCBI Taxonomy" id="3046670"/>
    <lineage>
        <taxon>Bacteria</taxon>
        <taxon>Pseudomonadati</taxon>
        <taxon>Pseudomonadota</taxon>
        <taxon>Betaproteobacteria</taxon>
        <taxon>Burkholderiales</taxon>
        <taxon>Comamonadaceae</taxon>
        <taxon>Comamonas</taxon>
    </lineage>
</organism>
<protein>
    <submittedName>
        <fullName evidence="1">Uncharacterized protein</fullName>
    </submittedName>
</protein>
<evidence type="ECO:0000313" key="1">
    <source>
        <dbReference type="EMBL" id="WHS66827.1"/>
    </source>
</evidence>
<evidence type="ECO:0000313" key="2">
    <source>
        <dbReference type="Proteomes" id="UP001240697"/>
    </source>
</evidence>
<dbReference type="RefSeq" id="WP_283487902.1">
    <property type="nucleotide sequence ID" value="NZ_CP125947.1"/>
</dbReference>
<gene>
    <name evidence="1" type="ORF">QMY55_06780</name>
</gene>
<dbReference type="EMBL" id="CP125947">
    <property type="protein sequence ID" value="WHS66827.1"/>
    <property type="molecule type" value="Genomic_DNA"/>
</dbReference>
<accession>A0ABY8SUV2</accession>
<reference evidence="1 2" key="1">
    <citation type="submission" date="2023-05" db="EMBL/GenBank/DDBJ databases">
        <authorList>
            <person name="Yin Y."/>
            <person name="Lu Z."/>
        </authorList>
    </citation>
    <scope>NUCLEOTIDE SEQUENCE [LARGE SCALE GENOMIC DNA]</scope>
    <source>
        <strain evidence="1 2">ZM22</strain>
    </source>
</reference>
<proteinExistence type="predicted"/>